<feature type="compositionally biased region" description="Basic and acidic residues" evidence="1">
    <location>
        <begin position="811"/>
        <end position="824"/>
    </location>
</feature>
<evidence type="ECO:0000256" key="1">
    <source>
        <dbReference type="SAM" id="MobiDB-lite"/>
    </source>
</evidence>
<keyword evidence="4" id="KW-1185">Reference proteome</keyword>
<name>A0AAD7UM34_9STRA</name>
<feature type="compositionally biased region" description="Acidic residues" evidence="1">
    <location>
        <begin position="855"/>
        <end position="884"/>
    </location>
</feature>
<dbReference type="PANTHER" id="PTHR36721">
    <property type="entry name" value="PROLINE-RICH FAMILY PROTEIN"/>
    <property type="match status" value="1"/>
</dbReference>
<feature type="transmembrane region" description="Helical" evidence="2">
    <location>
        <begin position="720"/>
        <end position="746"/>
    </location>
</feature>
<dbReference type="PANTHER" id="PTHR36721:SF1">
    <property type="entry name" value="OS04G0446401 PROTEIN"/>
    <property type="match status" value="1"/>
</dbReference>
<feature type="compositionally biased region" description="Low complexity" evidence="1">
    <location>
        <begin position="625"/>
        <end position="635"/>
    </location>
</feature>
<evidence type="ECO:0000256" key="2">
    <source>
        <dbReference type="SAM" id="Phobius"/>
    </source>
</evidence>
<feature type="region of interest" description="Disordered" evidence="1">
    <location>
        <begin position="1"/>
        <end position="20"/>
    </location>
</feature>
<evidence type="ECO:0000313" key="4">
    <source>
        <dbReference type="Proteomes" id="UP001230188"/>
    </source>
</evidence>
<sequence>SISTEAPSATPSSEPTCSPSYVPTPVSCPAELRAVAAFECPVEYDIENCATASLQVGDLCEGDGECGTSDINNCEADSDIYVVVIKYYSPTYAPTTSYVHCRYRLLAHYRAPRRPRSVVFFFTSRLRAQDLVSIVLRSHTLAHDVWTHGASDLRADDDADGDATHTRANDVWTHDDSDLRADHRADGDATYALANDVWTHGASNLRADHRADGDATYALANDIWTHGASNLRADDDADTDATYALANDIWTHNGPNLRADDDADTDATSSDFTNYRSIRESHNGSHLRAHPVPYDFDAADGHADAHCADHGHAHRELVVVQARRPREGLFLGCRMPTPCPSTFTPTEMTCPLLVAITNASDCPTAANASSLPICDSVHQLQVGDYCLGDGHCNTDTLIDNCGTNDVYVVRAVTLEPTNMPSLSSTPTPRPSDTMFPTEMTCPLLVAITNASDCPTAANASSLPICDSVHLLQVGDYCLGDGHCNTDTLIDNVVSPSRVSNVSWSIFSTATTRGRRALVAASTTILSSSIEFAMSEILVESLVDDDDDDGSLVDVVATMLANASSSGALGAALNATNSTELADAFLAENTASSAASNTIVVGVATVAPSTSVPSFEPSMLPTPKRSVSSPTSKPTAVPKPVPTSVPTTSSPSISPTSLPPTTGTPSKVPTLGPSKRPTPNPSTARPTPTRSTPKPTSAPTVSLPPTLSGGGKKKKSDDDGLGAGVITAIVVGIVAFLLCVAVALYVLKNKSDEKKRDTYDGPKSSIDDAAYNPASGYDDDDDKTWTDSRRGDKTSDVEMVRDRDRYDDYSKDEAVTPFHARGEHYGDEDDPMVDDDEYDDPNDPHQARNPIKSQADYDDEDDDEDEYQPAVIPDDEADLEADLDQELVPVDGYDGGGYDDNKRNNDRSDSF</sequence>
<protein>
    <submittedName>
        <fullName evidence="3">Uncharacterized protein</fullName>
    </submittedName>
</protein>
<keyword evidence="2" id="KW-0812">Transmembrane</keyword>
<feature type="region of interest" description="Disordered" evidence="1">
    <location>
        <begin position="811"/>
        <end position="910"/>
    </location>
</feature>
<keyword evidence="2" id="KW-0472">Membrane</keyword>
<organism evidence="3 4">
    <name type="scientific">Chrysophaeum taylorii</name>
    <dbReference type="NCBI Taxonomy" id="2483200"/>
    <lineage>
        <taxon>Eukaryota</taxon>
        <taxon>Sar</taxon>
        <taxon>Stramenopiles</taxon>
        <taxon>Ochrophyta</taxon>
        <taxon>Pelagophyceae</taxon>
        <taxon>Pelagomonadales</taxon>
        <taxon>Pelagomonadaceae</taxon>
        <taxon>Chrysophaeum</taxon>
    </lineage>
</organism>
<gene>
    <name evidence="3" type="ORF">CTAYLR_005468</name>
</gene>
<evidence type="ECO:0000313" key="3">
    <source>
        <dbReference type="EMBL" id="KAJ8609477.1"/>
    </source>
</evidence>
<feature type="non-terminal residue" evidence="3">
    <location>
        <position position="1"/>
    </location>
</feature>
<feature type="compositionally biased region" description="Basic and acidic residues" evidence="1">
    <location>
        <begin position="782"/>
        <end position="795"/>
    </location>
</feature>
<dbReference type="AlphaFoldDB" id="A0AAD7UM34"/>
<feature type="compositionally biased region" description="Acidic residues" evidence="1">
    <location>
        <begin position="825"/>
        <end position="840"/>
    </location>
</feature>
<accession>A0AAD7UM34</accession>
<keyword evidence="2" id="KW-1133">Transmembrane helix</keyword>
<reference evidence="3" key="1">
    <citation type="submission" date="2023-01" db="EMBL/GenBank/DDBJ databases">
        <title>Metagenome sequencing of chrysophaentin producing Chrysophaeum taylorii.</title>
        <authorList>
            <person name="Davison J."/>
            <person name="Bewley C."/>
        </authorList>
    </citation>
    <scope>NUCLEOTIDE SEQUENCE</scope>
    <source>
        <strain evidence="3">NIES-1699</strain>
    </source>
</reference>
<proteinExistence type="predicted"/>
<feature type="compositionally biased region" description="Low complexity" evidence="1">
    <location>
        <begin position="680"/>
        <end position="699"/>
    </location>
</feature>
<feature type="region of interest" description="Disordered" evidence="1">
    <location>
        <begin position="609"/>
        <end position="717"/>
    </location>
</feature>
<feature type="compositionally biased region" description="Low complexity" evidence="1">
    <location>
        <begin position="643"/>
        <end position="666"/>
    </location>
</feature>
<dbReference type="Proteomes" id="UP001230188">
    <property type="component" value="Unassembled WGS sequence"/>
</dbReference>
<comment type="caution">
    <text evidence="3">The sequence shown here is derived from an EMBL/GenBank/DDBJ whole genome shotgun (WGS) entry which is preliminary data.</text>
</comment>
<feature type="compositionally biased region" description="Basic and acidic residues" evidence="1">
    <location>
        <begin position="898"/>
        <end position="910"/>
    </location>
</feature>
<feature type="region of interest" description="Disordered" evidence="1">
    <location>
        <begin position="753"/>
        <end position="795"/>
    </location>
</feature>
<dbReference type="EMBL" id="JAQMWT010000139">
    <property type="protein sequence ID" value="KAJ8609477.1"/>
    <property type="molecule type" value="Genomic_DNA"/>
</dbReference>